<sequence>MRTSTPAICAVLLFCSGSLLSGCMNTAGDTPISRQATSISRSFADEGQLNEGQYKRVRSLSIRMMREVARVQMHANSPQENETQLARIQAGYEAQLASILMPDQMARVQPLMPQLAVLHSQTVAAR</sequence>
<feature type="chain" id="PRO_5047367261" description="DUF4168 domain-containing protein" evidence="1">
    <location>
        <begin position="22"/>
        <end position="126"/>
    </location>
</feature>
<evidence type="ECO:0000313" key="2">
    <source>
        <dbReference type="EMBL" id="MBG8554623.1"/>
    </source>
</evidence>
<protein>
    <recommendedName>
        <fullName evidence="4">DUF4168 domain-containing protein</fullName>
    </recommendedName>
</protein>
<dbReference type="RefSeq" id="WP_196955648.1">
    <property type="nucleotide sequence ID" value="NZ_JADWYK010000008.1"/>
</dbReference>
<accession>A0ABS0L525</accession>
<evidence type="ECO:0000313" key="3">
    <source>
        <dbReference type="Proteomes" id="UP000601099"/>
    </source>
</evidence>
<evidence type="ECO:0000256" key="1">
    <source>
        <dbReference type="SAM" id="SignalP"/>
    </source>
</evidence>
<reference evidence="2 3" key="1">
    <citation type="submission" date="2020-11" db="EMBL/GenBank/DDBJ databases">
        <title>Hymenobacter sp.</title>
        <authorList>
            <person name="Kim M.K."/>
        </authorList>
    </citation>
    <scope>NUCLEOTIDE SEQUENCE [LARGE SCALE GENOMIC DNA]</scope>
    <source>
        <strain evidence="2 3">BT594</strain>
    </source>
</reference>
<keyword evidence="3" id="KW-1185">Reference proteome</keyword>
<dbReference type="PROSITE" id="PS51257">
    <property type="entry name" value="PROKAR_LIPOPROTEIN"/>
    <property type="match status" value="1"/>
</dbReference>
<gene>
    <name evidence="2" type="ORF">I5L79_13780</name>
</gene>
<comment type="caution">
    <text evidence="2">The sequence shown here is derived from an EMBL/GenBank/DDBJ whole genome shotgun (WGS) entry which is preliminary data.</text>
</comment>
<dbReference type="Proteomes" id="UP000601099">
    <property type="component" value="Unassembled WGS sequence"/>
</dbReference>
<evidence type="ECO:0008006" key="4">
    <source>
        <dbReference type="Google" id="ProtNLM"/>
    </source>
</evidence>
<dbReference type="EMBL" id="JADWYK010000008">
    <property type="protein sequence ID" value="MBG8554623.1"/>
    <property type="molecule type" value="Genomic_DNA"/>
</dbReference>
<feature type="signal peptide" evidence="1">
    <location>
        <begin position="1"/>
        <end position="21"/>
    </location>
</feature>
<keyword evidence="1" id="KW-0732">Signal</keyword>
<proteinExistence type="predicted"/>
<organism evidence="2 3">
    <name type="scientific">Hymenobacter guriensis</name>
    <dbReference type="NCBI Taxonomy" id="2793065"/>
    <lineage>
        <taxon>Bacteria</taxon>
        <taxon>Pseudomonadati</taxon>
        <taxon>Bacteroidota</taxon>
        <taxon>Cytophagia</taxon>
        <taxon>Cytophagales</taxon>
        <taxon>Hymenobacteraceae</taxon>
        <taxon>Hymenobacter</taxon>
    </lineage>
</organism>
<name>A0ABS0L525_9BACT</name>